<name>A0A507AML4_9PEZI</name>
<dbReference type="PANTHER" id="PTHR43283:SF17">
    <property type="entry name" value="(LOVD), PUTATIVE (AFU_ORTHOLOGUE AFUA_5G00920)-RELATED"/>
    <property type="match status" value="1"/>
</dbReference>
<dbReference type="Gene3D" id="3.40.710.10">
    <property type="entry name" value="DD-peptidase/beta-lactamase superfamily"/>
    <property type="match status" value="1"/>
</dbReference>
<accession>A0A507AML4</accession>
<proteinExistence type="inferred from homology"/>
<evidence type="ECO:0000256" key="1">
    <source>
        <dbReference type="ARBA" id="ARBA00009009"/>
    </source>
</evidence>
<dbReference type="STRING" id="1093900.A0A507AML4"/>
<evidence type="ECO:0000313" key="5">
    <source>
        <dbReference type="Proteomes" id="UP000319257"/>
    </source>
</evidence>
<dbReference type="Proteomes" id="UP000319257">
    <property type="component" value="Unassembled WGS sequence"/>
</dbReference>
<keyword evidence="2" id="KW-0378">Hydrolase</keyword>
<dbReference type="RefSeq" id="XP_030990208.1">
    <property type="nucleotide sequence ID" value="XM_031132553.1"/>
</dbReference>
<dbReference type="PANTHER" id="PTHR43283">
    <property type="entry name" value="BETA-LACTAMASE-RELATED"/>
    <property type="match status" value="1"/>
</dbReference>
<evidence type="ECO:0000259" key="3">
    <source>
        <dbReference type="Pfam" id="PF00144"/>
    </source>
</evidence>
<organism evidence="4 5">
    <name type="scientific">Thyridium curvatum</name>
    <dbReference type="NCBI Taxonomy" id="1093900"/>
    <lineage>
        <taxon>Eukaryota</taxon>
        <taxon>Fungi</taxon>
        <taxon>Dikarya</taxon>
        <taxon>Ascomycota</taxon>
        <taxon>Pezizomycotina</taxon>
        <taxon>Sordariomycetes</taxon>
        <taxon>Sordariomycetidae</taxon>
        <taxon>Thyridiales</taxon>
        <taxon>Thyridiaceae</taxon>
        <taxon>Thyridium</taxon>
    </lineage>
</organism>
<comment type="caution">
    <text evidence="4">The sequence shown here is derived from an EMBL/GenBank/DDBJ whole genome shotgun (WGS) entry which is preliminary data.</text>
</comment>
<evidence type="ECO:0000256" key="2">
    <source>
        <dbReference type="ARBA" id="ARBA00022801"/>
    </source>
</evidence>
<dbReference type="SUPFAM" id="SSF56601">
    <property type="entry name" value="beta-lactamase/transpeptidase-like"/>
    <property type="match status" value="1"/>
</dbReference>
<evidence type="ECO:0000313" key="4">
    <source>
        <dbReference type="EMBL" id="TPX08497.1"/>
    </source>
</evidence>
<dbReference type="GeneID" id="41977431"/>
<dbReference type="InParanoid" id="A0A507AML4"/>
<dbReference type="InterPro" id="IPR001466">
    <property type="entry name" value="Beta-lactam-related"/>
</dbReference>
<dbReference type="EMBL" id="SKBQ01000077">
    <property type="protein sequence ID" value="TPX08497.1"/>
    <property type="molecule type" value="Genomic_DNA"/>
</dbReference>
<dbReference type="GO" id="GO:0016787">
    <property type="term" value="F:hydrolase activity"/>
    <property type="evidence" value="ECO:0007669"/>
    <property type="project" value="UniProtKB-KW"/>
</dbReference>
<gene>
    <name evidence="4" type="ORF">E0L32_009984</name>
</gene>
<reference evidence="4 5" key="1">
    <citation type="submission" date="2019-06" db="EMBL/GenBank/DDBJ databases">
        <title>Draft genome sequence of the filamentous fungus Phialemoniopsis curvata isolated from diesel fuel.</title>
        <authorList>
            <person name="Varaljay V.A."/>
            <person name="Lyon W.J."/>
            <person name="Crouch A.L."/>
            <person name="Drake C.E."/>
            <person name="Hollomon J.M."/>
            <person name="Nadeau L.J."/>
            <person name="Nunn H.S."/>
            <person name="Stevenson B.S."/>
            <person name="Bojanowski C.L."/>
            <person name="Crookes-Goodson W.J."/>
        </authorList>
    </citation>
    <scope>NUCLEOTIDE SEQUENCE [LARGE SCALE GENOMIC DNA]</scope>
    <source>
        <strain evidence="4 5">D216</strain>
    </source>
</reference>
<dbReference type="InterPro" id="IPR012338">
    <property type="entry name" value="Beta-lactam/transpept-like"/>
</dbReference>
<dbReference type="AlphaFoldDB" id="A0A507AML4"/>
<dbReference type="InterPro" id="IPR050789">
    <property type="entry name" value="Diverse_Enzym_Activities"/>
</dbReference>
<feature type="domain" description="Beta-lactamase-related" evidence="3">
    <location>
        <begin position="26"/>
        <end position="365"/>
    </location>
</feature>
<protein>
    <recommendedName>
        <fullName evidence="3">Beta-lactamase-related domain-containing protein</fullName>
    </recommendedName>
</protein>
<sequence length="388" mass="41995">MTTELNELVSKGASPSDSAFVAPAIVATVVERDGKMWQCARGVGHAEDDPVTGDHVFWLASLSKLMCTIAALQTVERGLIGLDDDVKDVLPELAALEVLDGSVDEHGVPSTKPRQNKITLRTLLSHSSGVGSESFPPTLAAWANATGLPNKTLDSDQQVMLKCPLAFEPGTGWTYGEGIDWAGEAVRRLNGLSLEDYYRKNIWGPLGMTRSTFHPLQFGQYIIQPYQRQADGGVKAGPLVVPRDAPVEMAGHGVWSTPNDHAKLLSALLRGGAPILSTKSVDEIFTPQLPDPKHLEAELHGFLERVLAPTIPRSQPVNHGLGGVVNLKDFPARRSAGTLQWVGAANQFWWIDRTKGVAASTFFQLIPAGDAKANAFNNKFEEAVYRSF</sequence>
<dbReference type="Pfam" id="PF00144">
    <property type="entry name" value="Beta-lactamase"/>
    <property type="match status" value="1"/>
</dbReference>
<keyword evidence="5" id="KW-1185">Reference proteome</keyword>
<comment type="similarity">
    <text evidence="1">Belongs to the class-A beta-lactamase family.</text>
</comment>
<dbReference type="OrthoDB" id="428260at2759"/>